<dbReference type="InterPro" id="IPR016181">
    <property type="entry name" value="Acyl_CoA_acyltransferase"/>
</dbReference>
<dbReference type="PANTHER" id="PTHR43792">
    <property type="entry name" value="GNAT FAMILY, PUTATIVE (AFU_ORTHOLOGUE AFUA_3G00765)-RELATED-RELATED"/>
    <property type="match status" value="1"/>
</dbReference>
<dbReference type="InterPro" id="IPR051531">
    <property type="entry name" value="N-acetyltransferase"/>
</dbReference>
<dbReference type="Proteomes" id="UP000321497">
    <property type="component" value="Unassembled WGS sequence"/>
</dbReference>
<dbReference type="PANTHER" id="PTHR43792:SF1">
    <property type="entry name" value="N-ACETYLTRANSFERASE DOMAIN-CONTAINING PROTEIN"/>
    <property type="match status" value="1"/>
</dbReference>
<dbReference type="EMBL" id="VORT01000018">
    <property type="protein sequence ID" value="TXD71448.1"/>
    <property type="molecule type" value="Genomic_DNA"/>
</dbReference>
<dbReference type="GO" id="GO:0016747">
    <property type="term" value="F:acyltransferase activity, transferring groups other than amino-acyl groups"/>
    <property type="evidence" value="ECO:0007669"/>
    <property type="project" value="InterPro"/>
</dbReference>
<dbReference type="InterPro" id="IPR000182">
    <property type="entry name" value="GNAT_dom"/>
</dbReference>
<protein>
    <submittedName>
        <fullName evidence="2">GNAT family N-acetyltransferase</fullName>
    </submittedName>
</protein>
<evidence type="ECO:0000259" key="1">
    <source>
        <dbReference type="PROSITE" id="PS51186"/>
    </source>
</evidence>
<dbReference type="AlphaFoldDB" id="A0A5C6YV40"/>
<dbReference type="RefSeq" id="WP_111845698.1">
    <property type="nucleotide sequence ID" value="NZ_UEGI01000023.1"/>
</dbReference>
<accession>A0A5C6YV40</accession>
<reference evidence="2 3" key="1">
    <citation type="submission" date="2019-08" db="EMBL/GenBank/DDBJ databases">
        <title>Genome of Aequorivita antarctica SW49 (type strain).</title>
        <authorList>
            <person name="Bowman J.P."/>
        </authorList>
    </citation>
    <scope>NUCLEOTIDE SEQUENCE [LARGE SCALE GENOMIC DNA]</scope>
    <source>
        <strain evidence="2 3">SW49</strain>
    </source>
</reference>
<name>A0A5C6YV40_9FLAO</name>
<dbReference type="SUPFAM" id="SSF55729">
    <property type="entry name" value="Acyl-CoA N-acyltransferases (Nat)"/>
    <property type="match status" value="1"/>
</dbReference>
<dbReference type="Pfam" id="PF13302">
    <property type="entry name" value="Acetyltransf_3"/>
    <property type="match status" value="1"/>
</dbReference>
<dbReference type="OrthoDB" id="9798081at2"/>
<comment type="caution">
    <text evidence="2">The sequence shown here is derived from an EMBL/GenBank/DDBJ whole genome shotgun (WGS) entry which is preliminary data.</text>
</comment>
<organism evidence="2 3">
    <name type="scientific">Aequorivita antarctica</name>
    <dbReference type="NCBI Taxonomy" id="153266"/>
    <lineage>
        <taxon>Bacteria</taxon>
        <taxon>Pseudomonadati</taxon>
        <taxon>Bacteroidota</taxon>
        <taxon>Flavobacteriia</taxon>
        <taxon>Flavobacteriales</taxon>
        <taxon>Flavobacteriaceae</taxon>
        <taxon>Aequorivita</taxon>
    </lineage>
</organism>
<evidence type="ECO:0000313" key="3">
    <source>
        <dbReference type="Proteomes" id="UP000321497"/>
    </source>
</evidence>
<gene>
    <name evidence="2" type="ORF">ESU54_16620</name>
</gene>
<evidence type="ECO:0000313" key="2">
    <source>
        <dbReference type="EMBL" id="TXD71448.1"/>
    </source>
</evidence>
<dbReference type="PROSITE" id="PS51186">
    <property type="entry name" value="GNAT"/>
    <property type="match status" value="1"/>
</dbReference>
<keyword evidence="2" id="KW-0808">Transferase</keyword>
<proteinExistence type="predicted"/>
<sequence length="166" mass="18921">MQNIETQRLELREYTLRDAPFIYKLMNSEGWLKNIGDRNIKTIEDAEAYMQKNYLSSYEKHGFGPFLVSIKETGEPIGSSGLYKRNNLEYPDVGFAFLSEFANQGYAYESTQAVMNYASEKLKLKTIVGITLPDNLASIKLLKKLGLAETGTYKYEDGEELLLFSN</sequence>
<dbReference type="Gene3D" id="3.40.630.30">
    <property type="match status" value="1"/>
</dbReference>
<keyword evidence="3" id="KW-1185">Reference proteome</keyword>
<feature type="domain" description="N-acetyltransferase" evidence="1">
    <location>
        <begin position="9"/>
        <end position="166"/>
    </location>
</feature>